<accession>A0A0D8ZM72</accession>
<dbReference type="RefSeq" id="WP_045057106.1">
    <property type="nucleotide sequence ID" value="NZ_CAWMDP010000047.1"/>
</dbReference>
<dbReference type="AlphaFoldDB" id="A0A0D8ZM72"/>
<evidence type="ECO:0000313" key="1">
    <source>
        <dbReference type="EMBL" id="KJH69539.1"/>
    </source>
</evidence>
<name>A0A0D8ZM72_9CYAN</name>
<protein>
    <submittedName>
        <fullName evidence="1">Uncharacterized protein</fullName>
    </submittedName>
</protein>
<organism evidence="1 2">
    <name type="scientific">Aliterella atlantica CENA595</name>
    <dbReference type="NCBI Taxonomy" id="1618023"/>
    <lineage>
        <taxon>Bacteria</taxon>
        <taxon>Bacillati</taxon>
        <taxon>Cyanobacteriota</taxon>
        <taxon>Cyanophyceae</taxon>
        <taxon>Chroococcidiopsidales</taxon>
        <taxon>Aliterellaceae</taxon>
        <taxon>Aliterella</taxon>
    </lineage>
</organism>
<dbReference type="Proteomes" id="UP000032452">
    <property type="component" value="Unassembled WGS sequence"/>
</dbReference>
<dbReference type="EMBL" id="JYON01000040">
    <property type="protein sequence ID" value="KJH69539.1"/>
    <property type="molecule type" value="Genomic_DNA"/>
</dbReference>
<evidence type="ECO:0000313" key="2">
    <source>
        <dbReference type="Proteomes" id="UP000032452"/>
    </source>
</evidence>
<dbReference type="STRING" id="1618023.UH38_23310"/>
<gene>
    <name evidence="1" type="ORF">UH38_23310</name>
</gene>
<sequence>MSQNLHSTTVAALDELHTLIRLQQLLEIALEQLQRADLVPEERRTRTVLLIMSYLEQVKSCLENIEVELAEIRTFTPSLNNSLGGAA</sequence>
<keyword evidence="2" id="KW-1185">Reference proteome</keyword>
<proteinExistence type="predicted"/>
<reference evidence="1 2" key="1">
    <citation type="submission" date="2015-02" db="EMBL/GenBank/DDBJ databases">
        <title>Draft genome of a novel marine cyanobacterium (Chroococcales) isolated from South Atlantic Ocean.</title>
        <authorList>
            <person name="Rigonato J."/>
            <person name="Alvarenga D.O."/>
            <person name="Branco L.H."/>
            <person name="Varani A.M."/>
            <person name="Brandini F.P."/>
            <person name="Fiore M.F."/>
        </authorList>
    </citation>
    <scope>NUCLEOTIDE SEQUENCE [LARGE SCALE GENOMIC DNA]</scope>
    <source>
        <strain evidence="1 2">CENA595</strain>
    </source>
</reference>
<comment type="caution">
    <text evidence="1">The sequence shown here is derived from an EMBL/GenBank/DDBJ whole genome shotgun (WGS) entry which is preliminary data.</text>
</comment>
<dbReference type="OrthoDB" id="587144at2"/>